<evidence type="ECO:0000256" key="1">
    <source>
        <dbReference type="ARBA" id="ARBA00023015"/>
    </source>
</evidence>
<dbReference type="Pfam" id="PF00356">
    <property type="entry name" value="LacI"/>
    <property type="match status" value="1"/>
</dbReference>
<dbReference type="InterPro" id="IPR028082">
    <property type="entry name" value="Peripla_BP_I"/>
</dbReference>
<sequence>MSDQKIRNMEEFAALSGISRPTISKYFNDPTSVRPTTRKKIERALERFDYRPNMYAMNQNRRLTKNIGIVVPYLADPFFAGIARTIENRVIEAGFRPVLLGSHGSREQEIENLDNLRLIKPAGVLMAPIGRVSDAARISAFCDEIPTVLFDANIEGVGAAFVGSDSMQSIGVIVEYLCRTGECPAFFEMKTPSNPNAFKRRAAYVATMERLGHDPRLIQVDGEGWDFEEIGFREGTRVLSGRDLPTDTILCSNDRLAIGLLSAAYQMGLRVGLGDGCALRVAGHDDHPFSRYTCPTLTTVSQDYAAIASRSAETLFGLIDSQTPGETRETTLFDCSLVMRGSA</sequence>
<keyword evidence="7" id="KW-1185">Reference proteome</keyword>
<keyword evidence="3" id="KW-0804">Transcription</keyword>
<evidence type="ECO:0000256" key="2">
    <source>
        <dbReference type="ARBA" id="ARBA00023125"/>
    </source>
</evidence>
<accession>A0A2S0MNI0</accession>
<dbReference type="Gene3D" id="1.10.260.40">
    <property type="entry name" value="lambda repressor-like DNA-binding domains"/>
    <property type="match status" value="1"/>
</dbReference>
<dbReference type="SMART" id="SM00354">
    <property type="entry name" value="HTH_LACI"/>
    <property type="match status" value="1"/>
</dbReference>
<dbReference type="Pfam" id="PF13377">
    <property type="entry name" value="Peripla_BP_3"/>
    <property type="match status" value="1"/>
</dbReference>
<gene>
    <name evidence="6" type="ORF">C6Y53_06815</name>
</gene>
<dbReference type="GO" id="GO:0000976">
    <property type="term" value="F:transcription cis-regulatory region binding"/>
    <property type="evidence" value="ECO:0007669"/>
    <property type="project" value="TreeGrafter"/>
</dbReference>
<organism evidence="6 7">
    <name type="scientific">Pukyongiella litopenaei</name>
    <dbReference type="NCBI Taxonomy" id="2605946"/>
    <lineage>
        <taxon>Bacteria</taxon>
        <taxon>Pseudomonadati</taxon>
        <taxon>Pseudomonadota</taxon>
        <taxon>Alphaproteobacteria</taxon>
        <taxon>Rhodobacterales</taxon>
        <taxon>Paracoccaceae</taxon>
        <taxon>Pukyongiella</taxon>
    </lineage>
</organism>
<dbReference type="PANTHER" id="PTHR30146">
    <property type="entry name" value="LACI-RELATED TRANSCRIPTIONAL REPRESSOR"/>
    <property type="match status" value="1"/>
</dbReference>
<dbReference type="InterPro" id="IPR046335">
    <property type="entry name" value="LacI/GalR-like_sensor"/>
</dbReference>
<dbReference type="Gene3D" id="3.40.50.2300">
    <property type="match status" value="2"/>
</dbReference>
<evidence type="ECO:0000259" key="4">
    <source>
        <dbReference type="PROSITE" id="PS50932"/>
    </source>
</evidence>
<dbReference type="CDD" id="cd06267">
    <property type="entry name" value="PBP1_LacI_sugar_binding-like"/>
    <property type="match status" value="1"/>
</dbReference>
<dbReference type="SUPFAM" id="SSF53822">
    <property type="entry name" value="Periplasmic binding protein-like I"/>
    <property type="match status" value="1"/>
</dbReference>
<dbReference type="InterPro" id="IPR000843">
    <property type="entry name" value="HTH_LacI"/>
</dbReference>
<dbReference type="KEGG" id="thas:C6Y53_06815"/>
<name>A0A2S0MNI0_9RHOB</name>
<dbReference type="EMBL" id="CP027665">
    <property type="protein sequence ID" value="AVO37452.1"/>
    <property type="molecule type" value="Genomic_DNA"/>
</dbReference>
<dbReference type="PROSITE" id="PS50932">
    <property type="entry name" value="HTH_LACI_2"/>
    <property type="match status" value="1"/>
</dbReference>
<protein>
    <submittedName>
        <fullName evidence="6">LacI family transcriptional regulator</fullName>
    </submittedName>
</protein>
<dbReference type="GO" id="GO:0003700">
    <property type="term" value="F:DNA-binding transcription factor activity"/>
    <property type="evidence" value="ECO:0007669"/>
    <property type="project" value="TreeGrafter"/>
</dbReference>
<evidence type="ECO:0000259" key="5">
    <source>
        <dbReference type="PROSITE" id="PS50943"/>
    </source>
</evidence>
<reference evidence="7" key="1">
    <citation type="submission" date="2018-03" db="EMBL/GenBank/DDBJ databases">
        <title>Genomic analysis of the strain SH-1 isolated from shrimp intestine.</title>
        <authorList>
            <person name="Kim Y.-S."/>
            <person name="Kim S.-E."/>
            <person name="Kim K.-H."/>
        </authorList>
    </citation>
    <scope>NUCLEOTIDE SEQUENCE [LARGE SCALE GENOMIC DNA]</scope>
    <source>
        <strain evidence="7">SH-1</strain>
    </source>
</reference>
<keyword evidence="1" id="KW-0805">Transcription regulation</keyword>
<dbReference type="InterPro" id="IPR010982">
    <property type="entry name" value="Lambda_DNA-bd_dom_sf"/>
</dbReference>
<feature type="domain" description="HTH lacI-type" evidence="4">
    <location>
        <begin position="7"/>
        <end position="61"/>
    </location>
</feature>
<dbReference type="SUPFAM" id="SSF47413">
    <property type="entry name" value="lambda repressor-like DNA-binding domains"/>
    <property type="match status" value="1"/>
</dbReference>
<dbReference type="PROSITE" id="PS50943">
    <property type="entry name" value="HTH_CROC1"/>
    <property type="match status" value="1"/>
</dbReference>
<dbReference type="InterPro" id="IPR001387">
    <property type="entry name" value="Cro/C1-type_HTH"/>
</dbReference>
<feature type="domain" description="HTH cro/C1-type" evidence="5">
    <location>
        <begin position="9"/>
        <end position="51"/>
    </location>
</feature>
<evidence type="ECO:0000313" key="7">
    <source>
        <dbReference type="Proteomes" id="UP000237655"/>
    </source>
</evidence>
<dbReference type="PANTHER" id="PTHR30146:SF153">
    <property type="entry name" value="LACTOSE OPERON REPRESSOR"/>
    <property type="match status" value="1"/>
</dbReference>
<evidence type="ECO:0000256" key="3">
    <source>
        <dbReference type="ARBA" id="ARBA00023163"/>
    </source>
</evidence>
<evidence type="ECO:0000313" key="6">
    <source>
        <dbReference type="EMBL" id="AVO37452.1"/>
    </source>
</evidence>
<proteinExistence type="predicted"/>
<keyword evidence="2" id="KW-0238">DNA-binding</keyword>
<dbReference type="RefSeq" id="WP_106471763.1">
    <property type="nucleotide sequence ID" value="NZ_CP027665.1"/>
</dbReference>
<dbReference type="CDD" id="cd01392">
    <property type="entry name" value="HTH_LacI"/>
    <property type="match status" value="1"/>
</dbReference>
<dbReference type="AlphaFoldDB" id="A0A2S0MNI0"/>
<dbReference type="Proteomes" id="UP000237655">
    <property type="component" value="Chromosome"/>
</dbReference>